<proteinExistence type="predicted"/>
<protein>
    <submittedName>
        <fullName evidence="1">Lanthionine synthetase LanC family protein</fullName>
    </submittedName>
</protein>
<dbReference type="Proteomes" id="UP001596058">
    <property type="component" value="Unassembled WGS sequence"/>
</dbReference>
<dbReference type="SMART" id="SM01260">
    <property type="entry name" value="LANC_like"/>
    <property type="match status" value="1"/>
</dbReference>
<comment type="caution">
    <text evidence="1">The sequence shown here is derived from an EMBL/GenBank/DDBJ whole genome shotgun (WGS) entry which is preliminary data.</text>
</comment>
<organism evidence="1 2">
    <name type="scientific">Nonomuraea insulae</name>
    <dbReference type="NCBI Taxonomy" id="1616787"/>
    <lineage>
        <taxon>Bacteria</taxon>
        <taxon>Bacillati</taxon>
        <taxon>Actinomycetota</taxon>
        <taxon>Actinomycetes</taxon>
        <taxon>Streptosporangiales</taxon>
        <taxon>Streptosporangiaceae</taxon>
        <taxon>Nonomuraea</taxon>
    </lineage>
</organism>
<name>A0ABW1CXR2_9ACTN</name>
<dbReference type="SUPFAM" id="SSF158745">
    <property type="entry name" value="LanC-like"/>
    <property type="match status" value="1"/>
</dbReference>
<evidence type="ECO:0000313" key="2">
    <source>
        <dbReference type="Proteomes" id="UP001596058"/>
    </source>
</evidence>
<dbReference type="EMBL" id="JBHSPA010000045">
    <property type="protein sequence ID" value="MFC5829510.1"/>
    <property type="molecule type" value="Genomic_DNA"/>
</dbReference>
<gene>
    <name evidence="1" type="ORF">ACFPZ3_37090</name>
</gene>
<dbReference type="InterPro" id="IPR007822">
    <property type="entry name" value="LANC-like"/>
</dbReference>
<evidence type="ECO:0000313" key="1">
    <source>
        <dbReference type="EMBL" id="MFC5829510.1"/>
    </source>
</evidence>
<keyword evidence="2" id="KW-1185">Reference proteome</keyword>
<reference evidence="2" key="1">
    <citation type="journal article" date="2019" name="Int. J. Syst. Evol. Microbiol.">
        <title>The Global Catalogue of Microorganisms (GCM) 10K type strain sequencing project: providing services to taxonomists for standard genome sequencing and annotation.</title>
        <authorList>
            <consortium name="The Broad Institute Genomics Platform"/>
            <consortium name="The Broad Institute Genome Sequencing Center for Infectious Disease"/>
            <person name="Wu L."/>
            <person name="Ma J."/>
        </authorList>
    </citation>
    <scope>NUCLEOTIDE SEQUENCE [LARGE SCALE GENOMIC DNA]</scope>
    <source>
        <strain evidence="2">CCUG 53903</strain>
    </source>
</reference>
<dbReference type="PRINTS" id="PR01950">
    <property type="entry name" value="LANCSUPER"/>
</dbReference>
<dbReference type="PRINTS" id="PR01955">
    <property type="entry name" value="LANCFRANKIA"/>
</dbReference>
<dbReference type="Gene3D" id="1.50.10.20">
    <property type="match status" value="1"/>
</dbReference>
<accession>A0ABW1CXR2</accession>
<sequence length="361" mass="37916">MSALATQALAEGALGAALLHIERAELAAARPLLQEAVAGGVSTGFNASLYHGAPALEFVLGRAGRVDREVQAGVDRVVAARLAAARRRRLARRLPTLAEFDLIRGLTGLGALLLARPDPSPLLEDVLSHLVSLACPVEAEGRMLPGWWSPDSPTHEVDIPGGHGNNGIAHGIAGPLALLSLAARLGIRVDGQSSAVTTFATWLEQFGSSYWITLDHLTADEPSQVPALRPSWCYGDLGIARTLQLAALAHCDPARGQRAEEIALAALADSDRLDRVSDASLCHGWAGLLTVTTALAADSATPDRFTTSIQHARRRLAAGINELSKPGFLEGRAGAQLALDGSNATGWTCALLIHCPPRRTT</sequence>
<dbReference type="Pfam" id="PF05147">
    <property type="entry name" value="LANC_like"/>
    <property type="match status" value="1"/>
</dbReference>
<dbReference type="RefSeq" id="WP_379518989.1">
    <property type="nucleotide sequence ID" value="NZ_JBHSPA010000045.1"/>
</dbReference>